<organism evidence="1 2">
    <name type="scientific">Lasiodiplodia mahajangana</name>
    <dbReference type="NCBI Taxonomy" id="1108764"/>
    <lineage>
        <taxon>Eukaryota</taxon>
        <taxon>Fungi</taxon>
        <taxon>Dikarya</taxon>
        <taxon>Ascomycota</taxon>
        <taxon>Pezizomycotina</taxon>
        <taxon>Dothideomycetes</taxon>
        <taxon>Dothideomycetes incertae sedis</taxon>
        <taxon>Botryosphaeriales</taxon>
        <taxon>Botryosphaeriaceae</taxon>
        <taxon>Lasiodiplodia</taxon>
    </lineage>
</organism>
<name>A0ACC2JK90_9PEZI</name>
<proteinExistence type="predicted"/>
<accession>A0ACC2JK90</accession>
<reference evidence="1" key="1">
    <citation type="submission" date="2022-12" db="EMBL/GenBank/DDBJ databases">
        <title>Genome Sequence of Lasiodiplodia mahajangana.</title>
        <authorList>
            <person name="Buettner E."/>
        </authorList>
    </citation>
    <scope>NUCLEOTIDE SEQUENCE</scope>
    <source>
        <strain evidence="1">VT137</strain>
    </source>
</reference>
<dbReference type="Proteomes" id="UP001153332">
    <property type="component" value="Unassembled WGS sequence"/>
</dbReference>
<gene>
    <name evidence="1" type="ORF">O1611_g5695</name>
</gene>
<keyword evidence="2" id="KW-1185">Reference proteome</keyword>
<comment type="caution">
    <text evidence="1">The sequence shown here is derived from an EMBL/GenBank/DDBJ whole genome shotgun (WGS) entry which is preliminary data.</text>
</comment>
<evidence type="ECO:0000313" key="2">
    <source>
        <dbReference type="Proteomes" id="UP001153332"/>
    </source>
</evidence>
<protein>
    <submittedName>
        <fullName evidence="1">Uncharacterized protein</fullName>
    </submittedName>
</protein>
<dbReference type="EMBL" id="JAPUUL010001242">
    <property type="protein sequence ID" value="KAJ8127941.1"/>
    <property type="molecule type" value="Genomic_DNA"/>
</dbReference>
<evidence type="ECO:0000313" key="1">
    <source>
        <dbReference type="EMBL" id="KAJ8127941.1"/>
    </source>
</evidence>
<sequence length="108" mass="11878">MTAPGHGYSAQHGPDGSTAYLPVDSSNSRNKSPALLMHAGFGALTSPTMPERDKASDPDHHTICDFAASRTTRARILQCHWLACPFHPWGWYGKVTRNPTLESFNTIR</sequence>